<accession>A0A1U9NIH2</accession>
<name>A0A1U9NIH2_9BACT</name>
<dbReference type="RefSeq" id="WP_146659441.1">
    <property type="nucleotide sequence ID" value="NZ_CP019791.1"/>
</dbReference>
<dbReference type="KEGG" id="alus:STSP2_00449"/>
<dbReference type="STRING" id="1936003.STSP2_00449"/>
<dbReference type="OrthoDB" id="9859293at2"/>
<reference evidence="2" key="1">
    <citation type="submission" date="2017-02" db="EMBL/GenBank/DDBJ databases">
        <title>Comparative genomics and description of representatives of a novel lineage of planctomycetes thriving in anoxic sediments.</title>
        <authorList>
            <person name="Spring S."/>
            <person name="Bunk B."/>
            <person name="Sproer C."/>
        </authorList>
    </citation>
    <scope>NUCLEOTIDE SEQUENCE [LARGE SCALE GENOMIC DNA]</scope>
    <source>
        <strain evidence="2">ST-NAGAB-D1</strain>
    </source>
</reference>
<evidence type="ECO:0000313" key="1">
    <source>
        <dbReference type="EMBL" id="AQT67306.1"/>
    </source>
</evidence>
<keyword evidence="2" id="KW-1185">Reference proteome</keyword>
<sequence length="341" mass="38637">MNKIQVTSQLKKLLLVIFLTVLIWAWAYNALEDTTTQPATLSIYQSPDSALLVEFVDRESPIDFEITVKGPASGISELERKVLTGEEKLDFVFNAKTERKDSPGRYVLDVLQFVKNSAKIEVLGLTVESVSIDTVEVEVEQLVQKQLTVQVLDENGLPLEHEDIKPSFVETYVRPQSTTDSLKARVTLTPDQIEKARKGYITAQPIVEISPNEFRQAAAVQIKLPPTADTLENKLLPYLRVGFLMGDQMEGRYEVELINANEVVSTTRFQATDEAWAVYENMPYQIVIPVYENDAEQEKVTREVIYNFPHEFLEKGEIKLTGSPRTAEFRLLPVGEQNQQQ</sequence>
<evidence type="ECO:0000313" key="2">
    <source>
        <dbReference type="Proteomes" id="UP000189674"/>
    </source>
</evidence>
<gene>
    <name evidence="1" type="ORF">STSP2_00449</name>
</gene>
<dbReference type="Proteomes" id="UP000189674">
    <property type="component" value="Chromosome"/>
</dbReference>
<dbReference type="AlphaFoldDB" id="A0A1U9NIH2"/>
<dbReference type="EMBL" id="CP019791">
    <property type="protein sequence ID" value="AQT67306.1"/>
    <property type="molecule type" value="Genomic_DNA"/>
</dbReference>
<organism evidence="1 2">
    <name type="scientific">Anaerohalosphaera lusitana</name>
    <dbReference type="NCBI Taxonomy" id="1936003"/>
    <lineage>
        <taxon>Bacteria</taxon>
        <taxon>Pseudomonadati</taxon>
        <taxon>Planctomycetota</taxon>
        <taxon>Phycisphaerae</taxon>
        <taxon>Sedimentisphaerales</taxon>
        <taxon>Anaerohalosphaeraceae</taxon>
        <taxon>Anaerohalosphaera</taxon>
    </lineage>
</organism>
<proteinExistence type="predicted"/>
<protein>
    <submittedName>
        <fullName evidence="1">Uncharacterized protein</fullName>
    </submittedName>
</protein>